<proteinExistence type="predicted"/>
<dbReference type="InterPro" id="IPR016039">
    <property type="entry name" value="Thiolase-like"/>
</dbReference>
<dbReference type="GO" id="GO:0044550">
    <property type="term" value="P:secondary metabolite biosynthetic process"/>
    <property type="evidence" value="ECO:0007669"/>
    <property type="project" value="TreeGrafter"/>
</dbReference>
<evidence type="ECO:0000313" key="5">
    <source>
        <dbReference type="EMBL" id="AUH05538.1"/>
    </source>
</evidence>
<keyword evidence="1" id="KW-0808">Transferase</keyword>
<evidence type="ECO:0000259" key="3">
    <source>
        <dbReference type="Pfam" id="PF08541"/>
    </source>
</evidence>
<protein>
    <submittedName>
        <fullName evidence="5">3-oxoacyl-ACP synthase</fullName>
    </submittedName>
</protein>
<evidence type="ECO:0000256" key="2">
    <source>
        <dbReference type="ARBA" id="ARBA00023315"/>
    </source>
</evidence>
<dbReference type="PANTHER" id="PTHR34069:SF2">
    <property type="entry name" value="BETA-KETOACYL-[ACYL-CARRIER-PROTEIN] SYNTHASE III"/>
    <property type="match status" value="1"/>
</dbReference>
<reference evidence="5 6" key="1">
    <citation type="journal article" date="2013" name="Genome Announc.">
        <title>Draft genome sequence of Serratia sp. strain ATCC 39006, a model bacterium for analysis of the biosynthesis and regulation of prodigiosin, a carbapenem, and gas vesicles.</title>
        <authorList>
            <person name="Fineran P.C."/>
            <person name="Iglesias Cans M.C."/>
            <person name="Ramsay J.P."/>
            <person name="Wilf N.M."/>
            <person name="Cossyleon D."/>
            <person name="McNeil M.B."/>
            <person name="Williamson N.R."/>
            <person name="Monson R.E."/>
            <person name="Becher S.A."/>
            <person name="Stanton J.A."/>
            <person name="Brugger K."/>
            <person name="Brown S.D."/>
            <person name="Salmond G.P."/>
        </authorList>
    </citation>
    <scope>NUCLEOTIDE SEQUENCE [LARGE SCALE GENOMIC DNA]</scope>
    <source>
        <strain evidence="5">ATCC 39006</strain>
        <strain evidence="6">ATCC 39006 / SC 11482</strain>
    </source>
</reference>
<dbReference type="Gene3D" id="3.40.47.10">
    <property type="match status" value="2"/>
</dbReference>
<gene>
    <name evidence="4" type="ORF">CWC46_16185</name>
    <name evidence="5" type="ORF">Ser39006_016185</name>
</gene>
<dbReference type="Proteomes" id="UP000017700">
    <property type="component" value="Chromosome"/>
</dbReference>
<dbReference type="EMBL" id="CP025085">
    <property type="protein sequence ID" value="AUH01217.1"/>
    <property type="molecule type" value="Genomic_DNA"/>
</dbReference>
<dbReference type="PANTHER" id="PTHR34069">
    <property type="entry name" value="3-OXOACYL-[ACYL-CARRIER-PROTEIN] SYNTHASE 3"/>
    <property type="match status" value="1"/>
</dbReference>
<evidence type="ECO:0000313" key="6">
    <source>
        <dbReference type="Proteomes" id="UP000017700"/>
    </source>
</evidence>
<dbReference type="KEGG" id="sera:Ser39006_016185"/>
<dbReference type="Pfam" id="PF08541">
    <property type="entry name" value="ACP_syn_III_C"/>
    <property type="match status" value="1"/>
</dbReference>
<dbReference type="InterPro" id="IPR013747">
    <property type="entry name" value="ACP_syn_III_C"/>
</dbReference>
<dbReference type="RefSeq" id="WP_021015512.1">
    <property type="nucleotide sequence ID" value="NZ_CP025084.1"/>
</dbReference>
<evidence type="ECO:0000313" key="7">
    <source>
        <dbReference type="Proteomes" id="UP000233778"/>
    </source>
</evidence>
<name>A0A2I5TLV2_SERS3</name>
<keyword evidence="2" id="KW-0012">Acyltransferase</keyword>
<dbReference type="OrthoDB" id="2636646at2"/>
<dbReference type="AlphaFoldDB" id="A0A2I5TLV2"/>
<dbReference type="EMBL" id="CP025084">
    <property type="protein sequence ID" value="AUH05538.1"/>
    <property type="molecule type" value="Genomic_DNA"/>
</dbReference>
<keyword evidence="6" id="KW-1185">Reference proteome</keyword>
<feature type="domain" description="Beta-ketoacyl-[acyl-carrier-protein] synthase III C-terminal" evidence="3">
    <location>
        <begin position="219"/>
        <end position="308"/>
    </location>
</feature>
<sequence length="316" mass="34848">MLLNIVDIEVAFAPKIQTIAQAVEQLGLSKIDGKMFERFYGLKQFPHDDDQPLAALIAPALSGIVDRHPDLVGRLKLCVHCHTIPTISPFNDSPLAGLVNHFFGPTTECASYTMSHCATGLVALEQTATLLEEGESAIVLIAEKAFHQWVQLIPATTIMGEAACAVLITRTGRQLNVLQTTTTRDGRFSINSGHRQEHDPTLFQQCYFDFVQHHITTSLTKSGMDMSAIKYLVPHNVNRSSWKEIGKNMMFPADLVFLDNVPRYGHCFGADPFINLMRLIAEGRLAEGDKVMLISVGLGATASSAVIECHLQHWKP</sequence>
<evidence type="ECO:0000313" key="4">
    <source>
        <dbReference type="EMBL" id="AUH01217.1"/>
    </source>
</evidence>
<organism evidence="5 6">
    <name type="scientific">Serratia sp. (strain ATCC 39006)</name>
    <name type="common">Prodigiosinella confusarubida</name>
    <dbReference type="NCBI Taxonomy" id="104623"/>
    <lineage>
        <taxon>Bacteria</taxon>
        <taxon>Pseudomonadati</taxon>
        <taxon>Pseudomonadota</taxon>
        <taxon>Gammaproteobacteria</taxon>
        <taxon>Enterobacterales</taxon>
        <taxon>Pectobacteriaceae</taxon>
        <taxon>Prodigiosinella</taxon>
    </lineage>
</organism>
<reference evidence="4 7" key="3">
    <citation type="submission" date="2017-11" db="EMBL/GenBank/DDBJ databases">
        <title>Complete genome sequence of Serratia sp. ATCC 39006 LacA.</title>
        <authorList>
            <person name="Hampton H.G."/>
            <person name="Jackson S.A."/>
            <person name="Jauregui R."/>
            <person name="Poulter G.T.M."/>
            <person name="Salmond G.P.C."/>
            <person name="Fineran P.C."/>
        </authorList>
    </citation>
    <scope>NUCLEOTIDE SEQUENCE [LARGE SCALE GENOMIC DNA]</scope>
    <source>
        <strain evidence="4 7">ATCC 39006</strain>
    </source>
</reference>
<evidence type="ECO:0000256" key="1">
    <source>
        <dbReference type="ARBA" id="ARBA00022679"/>
    </source>
</evidence>
<dbReference type="STRING" id="104623.Ser39006_02246"/>
<reference evidence="5" key="4">
    <citation type="submission" date="2017-11" db="EMBL/GenBank/DDBJ databases">
        <title>Complete genome sequence of Serratia sp. ATCC 39006.</title>
        <authorList>
            <person name="Hampton H.G."/>
            <person name="Jackson S.A."/>
            <person name="Jauregui R."/>
            <person name="Poulter G.T.M."/>
            <person name="Salmond G.P.C."/>
            <person name="Fineran P.C."/>
        </authorList>
    </citation>
    <scope>NUCLEOTIDE SEQUENCE</scope>
    <source>
        <strain evidence="5">ATCC 39006</strain>
    </source>
</reference>
<dbReference type="GO" id="GO:0016746">
    <property type="term" value="F:acyltransferase activity"/>
    <property type="evidence" value="ECO:0007669"/>
    <property type="project" value="UniProtKB-KW"/>
</dbReference>
<dbReference type="Proteomes" id="UP000233778">
    <property type="component" value="Chromosome"/>
</dbReference>
<dbReference type="SUPFAM" id="SSF53901">
    <property type="entry name" value="Thiolase-like"/>
    <property type="match status" value="1"/>
</dbReference>
<accession>A0A2I5TLV2</accession>
<reference evidence="5" key="2">
    <citation type="submission" date="2013-09" db="EMBL/GenBank/DDBJ databases">
        <authorList>
            <person name="Wang G."/>
            <person name="Yang Y."/>
            <person name="Su Y."/>
        </authorList>
    </citation>
    <scope>NUCLEOTIDE SEQUENCE</scope>
    <source>
        <strain evidence="5">ATCC 39006</strain>
    </source>
</reference>
<dbReference type="KEGG" id="serq:CWC46_16185"/>